<dbReference type="EMBL" id="JACGWK010001739">
    <property type="protein sequence ID" value="KAL0283229.1"/>
    <property type="molecule type" value="Genomic_DNA"/>
</dbReference>
<dbReference type="AlphaFoldDB" id="A0AAW2ILL0"/>
<comment type="caution">
    <text evidence="1">The sequence shown here is derived from an EMBL/GenBank/DDBJ whole genome shotgun (WGS) entry which is preliminary data.</text>
</comment>
<dbReference type="PANTHER" id="PTHR46890:SF48">
    <property type="entry name" value="RNA-DIRECTED DNA POLYMERASE"/>
    <property type="match status" value="1"/>
</dbReference>
<evidence type="ECO:0000313" key="1">
    <source>
        <dbReference type="EMBL" id="KAL0283229.1"/>
    </source>
</evidence>
<name>A0AAW2ILL0_9LAMI</name>
<accession>A0AAW2ILL0</accession>
<organism evidence="1">
    <name type="scientific">Sesamum angustifolium</name>
    <dbReference type="NCBI Taxonomy" id="2727405"/>
    <lineage>
        <taxon>Eukaryota</taxon>
        <taxon>Viridiplantae</taxon>
        <taxon>Streptophyta</taxon>
        <taxon>Embryophyta</taxon>
        <taxon>Tracheophyta</taxon>
        <taxon>Spermatophyta</taxon>
        <taxon>Magnoliopsida</taxon>
        <taxon>eudicotyledons</taxon>
        <taxon>Gunneridae</taxon>
        <taxon>Pentapetalae</taxon>
        <taxon>asterids</taxon>
        <taxon>lamiids</taxon>
        <taxon>Lamiales</taxon>
        <taxon>Pedaliaceae</taxon>
        <taxon>Sesamum</taxon>
    </lineage>
</organism>
<sequence length="119" mass="13674">MNEALIQPFSQDEVKLAIFPMYPYKSPVPDGMSPIFYQKYWHIVGTKIETTASIRYLSENQSTFVPGRLITDNVLVAYEINHYLAHKYEGSVGHAALKLDLSKAYDRVEWTFLERVLAS</sequence>
<evidence type="ECO:0008006" key="2">
    <source>
        <dbReference type="Google" id="ProtNLM"/>
    </source>
</evidence>
<proteinExistence type="predicted"/>
<reference evidence="1" key="2">
    <citation type="journal article" date="2024" name="Plant">
        <title>Genomic evolution and insights into agronomic trait innovations of Sesamum species.</title>
        <authorList>
            <person name="Miao H."/>
            <person name="Wang L."/>
            <person name="Qu L."/>
            <person name="Liu H."/>
            <person name="Sun Y."/>
            <person name="Le M."/>
            <person name="Wang Q."/>
            <person name="Wei S."/>
            <person name="Zheng Y."/>
            <person name="Lin W."/>
            <person name="Duan Y."/>
            <person name="Cao H."/>
            <person name="Xiong S."/>
            <person name="Wang X."/>
            <person name="Wei L."/>
            <person name="Li C."/>
            <person name="Ma Q."/>
            <person name="Ju M."/>
            <person name="Zhao R."/>
            <person name="Li G."/>
            <person name="Mu C."/>
            <person name="Tian Q."/>
            <person name="Mei H."/>
            <person name="Zhang T."/>
            <person name="Gao T."/>
            <person name="Zhang H."/>
        </authorList>
    </citation>
    <scope>NUCLEOTIDE SEQUENCE</scope>
    <source>
        <strain evidence="1">G01</strain>
    </source>
</reference>
<gene>
    <name evidence="1" type="ORF">Sangu_2903000</name>
</gene>
<dbReference type="PANTHER" id="PTHR46890">
    <property type="entry name" value="NON-LTR RETROLELEMENT REVERSE TRANSCRIPTASE-LIKE PROTEIN-RELATED"/>
    <property type="match status" value="1"/>
</dbReference>
<dbReference type="InterPro" id="IPR052343">
    <property type="entry name" value="Retrotransposon-Effector_Assoc"/>
</dbReference>
<reference evidence="1" key="1">
    <citation type="submission" date="2020-06" db="EMBL/GenBank/DDBJ databases">
        <authorList>
            <person name="Li T."/>
            <person name="Hu X."/>
            <person name="Zhang T."/>
            <person name="Song X."/>
            <person name="Zhang H."/>
            <person name="Dai N."/>
            <person name="Sheng W."/>
            <person name="Hou X."/>
            <person name="Wei L."/>
        </authorList>
    </citation>
    <scope>NUCLEOTIDE SEQUENCE</scope>
    <source>
        <strain evidence="1">G01</strain>
        <tissue evidence="1">Leaf</tissue>
    </source>
</reference>
<protein>
    <recommendedName>
        <fullName evidence="2">Reverse transcriptase domain-containing protein</fullName>
    </recommendedName>
</protein>